<evidence type="ECO:0000313" key="3">
    <source>
        <dbReference type="Proteomes" id="UP000187425"/>
    </source>
</evidence>
<name>A0A1R0ZQN7_9BACL</name>
<dbReference type="Proteomes" id="UP000187425">
    <property type="component" value="Unassembled WGS sequence"/>
</dbReference>
<organism evidence="2 3">
    <name type="scientific">Paenibacillus odorifer</name>
    <dbReference type="NCBI Taxonomy" id="189426"/>
    <lineage>
        <taxon>Bacteria</taxon>
        <taxon>Bacillati</taxon>
        <taxon>Bacillota</taxon>
        <taxon>Bacilli</taxon>
        <taxon>Bacillales</taxon>
        <taxon>Paenibacillaceae</taxon>
        <taxon>Paenibacillus</taxon>
    </lineage>
</organism>
<dbReference type="Pfam" id="PF22481">
    <property type="entry name" value="DUF6985"/>
    <property type="match status" value="1"/>
</dbReference>
<dbReference type="EMBL" id="MPTW01000001">
    <property type="protein sequence ID" value="OME74880.1"/>
    <property type="molecule type" value="Genomic_DNA"/>
</dbReference>
<gene>
    <name evidence="2" type="ORF">BSK65_04265</name>
</gene>
<sequence>MKINDTVFGELEFDYMWSKDTTIEFFGGEVNIALMVDGEEDGEFSEKQYASYNTLRENWGATQQSILKPILDYYKLKRSELGYDVSYNEKYPLIETNDKLLESIMLVGIYVPSARRFEARYIGLTFDCTWDEENGVGIRLINEEVARVGYQDVAL</sequence>
<protein>
    <submittedName>
        <fullName evidence="2">DUF2004 domain-containing protein</fullName>
    </submittedName>
</protein>
<dbReference type="InterPro" id="IPR054254">
    <property type="entry name" value="DUF6985"/>
</dbReference>
<dbReference type="AlphaFoldDB" id="A0A1R0ZQN7"/>
<proteinExistence type="predicted"/>
<comment type="caution">
    <text evidence="2">The sequence shown here is derived from an EMBL/GenBank/DDBJ whole genome shotgun (WGS) entry which is preliminary data.</text>
</comment>
<feature type="domain" description="DUF6985" evidence="1">
    <location>
        <begin position="7"/>
        <end position="154"/>
    </location>
</feature>
<dbReference type="RefSeq" id="WP_076283352.1">
    <property type="nucleotide sequence ID" value="NZ_MPTW01000001.1"/>
</dbReference>
<evidence type="ECO:0000313" key="2">
    <source>
        <dbReference type="EMBL" id="OME74880.1"/>
    </source>
</evidence>
<dbReference type="OrthoDB" id="3477708at2"/>
<accession>A0A1R0ZQN7</accession>
<evidence type="ECO:0000259" key="1">
    <source>
        <dbReference type="Pfam" id="PF22481"/>
    </source>
</evidence>
<reference evidence="2 3" key="1">
    <citation type="submission" date="2016-11" db="EMBL/GenBank/DDBJ databases">
        <title>Paenibacillus species isolates.</title>
        <authorList>
            <person name="Beno S.M."/>
        </authorList>
    </citation>
    <scope>NUCLEOTIDE SEQUENCE [LARGE SCALE GENOMIC DNA]</scope>
    <source>
        <strain evidence="2 3">FSL H7-0443</strain>
    </source>
</reference>